<gene>
    <name evidence="1" type="ORF">DYU05_06515</name>
</gene>
<reference evidence="1 2" key="1">
    <citation type="submission" date="2018-08" db="EMBL/GenBank/DDBJ databases">
        <title>Mucilaginibacter terrae sp. nov., isolated from manganese diggings.</title>
        <authorList>
            <person name="Huang Y."/>
            <person name="Zhou Z."/>
        </authorList>
    </citation>
    <scope>NUCLEOTIDE SEQUENCE [LARGE SCALE GENOMIC DNA]</scope>
    <source>
        <strain evidence="1 2">ZH6</strain>
    </source>
</reference>
<keyword evidence="2" id="KW-1185">Reference proteome</keyword>
<dbReference type="EMBL" id="QWDE01000001">
    <property type="protein sequence ID" value="RFZ85248.1"/>
    <property type="molecule type" value="Genomic_DNA"/>
</dbReference>
<accession>A0A3E2NW57</accession>
<evidence type="ECO:0000313" key="1">
    <source>
        <dbReference type="EMBL" id="RFZ85248.1"/>
    </source>
</evidence>
<organism evidence="1 2">
    <name type="scientific">Mucilaginibacter terrenus</name>
    <dbReference type="NCBI Taxonomy" id="2482727"/>
    <lineage>
        <taxon>Bacteria</taxon>
        <taxon>Pseudomonadati</taxon>
        <taxon>Bacteroidota</taxon>
        <taxon>Sphingobacteriia</taxon>
        <taxon>Sphingobacteriales</taxon>
        <taxon>Sphingobacteriaceae</taxon>
        <taxon>Mucilaginibacter</taxon>
    </lineage>
</organism>
<sequence length="124" mass="14312">MNRNFTLCRAASADLRQRMISKLKAVFGCNNKILHYIAINNSQSLPQYEGTTVENVLTYPETNLCYQVWLAMDVEDRHTVLAAFQELYSSLKLANYGNRKTLIFCTIFLLEFPALVGQEREWPD</sequence>
<evidence type="ECO:0000313" key="2">
    <source>
        <dbReference type="Proteomes" id="UP000260823"/>
    </source>
</evidence>
<protein>
    <submittedName>
        <fullName evidence="1">Uncharacterized protein</fullName>
    </submittedName>
</protein>
<dbReference type="RefSeq" id="WP_133300183.1">
    <property type="nucleotide sequence ID" value="NZ_QWDE01000001.1"/>
</dbReference>
<dbReference type="AlphaFoldDB" id="A0A3E2NW57"/>
<dbReference type="Proteomes" id="UP000260823">
    <property type="component" value="Unassembled WGS sequence"/>
</dbReference>
<proteinExistence type="predicted"/>
<dbReference type="OrthoDB" id="9875632at2"/>
<comment type="caution">
    <text evidence="1">The sequence shown here is derived from an EMBL/GenBank/DDBJ whole genome shotgun (WGS) entry which is preliminary data.</text>
</comment>
<name>A0A3E2NW57_9SPHI</name>